<evidence type="ECO:0000256" key="5">
    <source>
        <dbReference type="ARBA" id="ARBA00022801"/>
    </source>
</evidence>
<dbReference type="Gene3D" id="3.20.20.140">
    <property type="entry name" value="Metal-dependent hydrolases"/>
    <property type="match status" value="1"/>
</dbReference>
<dbReference type="SUPFAM" id="SSF89550">
    <property type="entry name" value="PHP domain-like"/>
    <property type="match status" value="1"/>
</dbReference>
<evidence type="ECO:0000256" key="4">
    <source>
        <dbReference type="ARBA" id="ARBA00022605"/>
    </source>
</evidence>
<dbReference type="Proteomes" id="UP000184447">
    <property type="component" value="Unassembled WGS sequence"/>
</dbReference>
<protein>
    <recommendedName>
        <fullName evidence="3 8">Histidinol-phosphatase</fullName>
        <shortName evidence="8">HolPase</shortName>
        <ecNumber evidence="3 8">3.1.3.15</ecNumber>
    </recommendedName>
</protein>
<feature type="domain" description="PHP" evidence="9">
    <location>
        <begin position="3"/>
        <end position="187"/>
    </location>
</feature>
<sequence>MFDTHVHSDFSSDSKMKIEHALEKRKQLNISIITTEHVDLNYPEENEFKCDLDKYFKKYNELRDENFLLGIEFGLSKNKTYEYKILEKKYNFDYILGAIHEYDGLDLYAAKELYQNYSKQQMYENYLEYIIECIKDNPYIDSLAHIDYICRYASYKDTEIYYKGFSDYIDGVFKELILRDISLEINTRRLGMPSAINNTKLLCERYRELGGKYVTIGSDAHHEDSIGSKIYLAAEIAKRNNLKIVYYKNRKKEYDKV</sequence>
<reference evidence="10 11" key="1">
    <citation type="submission" date="2016-11" db="EMBL/GenBank/DDBJ databases">
        <authorList>
            <person name="Jaros S."/>
            <person name="Januszkiewicz K."/>
            <person name="Wedrychowicz H."/>
        </authorList>
    </citation>
    <scope>NUCLEOTIDE SEQUENCE [LARGE SCALE GENOMIC DNA]</scope>
    <source>
        <strain evidence="10 11">DSM 8605</strain>
    </source>
</reference>
<dbReference type="InterPro" id="IPR016195">
    <property type="entry name" value="Pol/histidinol_Pase-like"/>
</dbReference>
<dbReference type="AlphaFoldDB" id="A0A1M5UM02"/>
<evidence type="ECO:0000256" key="8">
    <source>
        <dbReference type="RuleBase" id="RU366003"/>
    </source>
</evidence>
<dbReference type="EMBL" id="FQXM01000008">
    <property type="protein sequence ID" value="SHH64035.1"/>
    <property type="molecule type" value="Genomic_DNA"/>
</dbReference>
<evidence type="ECO:0000313" key="10">
    <source>
        <dbReference type="EMBL" id="SHH64035.1"/>
    </source>
</evidence>
<dbReference type="InterPro" id="IPR010140">
    <property type="entry name" value="Histidinol_P_phosphatase_HisJ"/>
</dbReference>
<dbReference type="Pfam" id="PF02811">
    <property type="entry name" value="PHP"/>
    <property type="match status" value="1"/>
</dbReference>
<accession>A0A1M5UM02</accession>
<dbReference type="EC" id="3.1.3.15" evidence="3 8"/>
<dbReference type="UniPathway" id="UPA00031">
    <property type="reaction ID" value="UER00013"/>
</dbReference>
<evidence type="ECO:0000256" key="6">
    <source>
        <dbReference type="ARBA" id="ARBA00023102"/>
    </source>
</evidence>
<evidence type="ECO:0000256" key="1">
    <source>
        <dbReference type="ARBA" id="ARBA00004970"/>
    </source>
</evidence>
<evidence type="ECO:0000313" key="11">
    <source>
        <dbReference type="Proteomes" id="UP000184447"/>
    </source>
</evidence>
<dbReference type="GO" id="GO:0005737">
    <property type="term" value="C:cytoplasm"/>
    <property type="evidence" value="ECO:0007669"/>
    <property type="project" value="TreeGrafter"/>
</dbReference>
<keyword evidence="4 8" id="KW-0028">Amino-acid biosynthesis</keyword>
<dbReference type="NCBIfam" id="TIGR01856">
    <property type="entry name" value="hisJ_fam"/>
    <property type="match status" value="1"/>
</dbReference>
<dbReference type="RefSeq" id="WP_073338113.1">
    <property type="nucleotide sequence ID" value="NZ_FQXM01000008.1"/>
</dbReference>
<comment type="similarity">
    <text evidence="2 8">Belongs to the PHP hydrolase family. HisK subfamily.</text>
</comment>
<dbReference type="PANTHER" id="PTHR21039:SF0">
    <property type="entry name" value="HISTIDINOL-PHOSPHATASE"/>
    <property type="match status" value="1"/>
</dbReference>
<proteinExistence type="inferred from homology"/>
<keyword evidence="11" id="KW-1185">Reference proteome</keyword>
<evidence type="ECO:0000256" key="3">
    <source>
        <dbReference type="ARBA" id="ARBA00013085"/>
    </source>
</evidence>
<organism evidence="10 11">
    <name type="scientific">Clostridium grantii DSM 8605</name>
    <dbReference type="NCBI Taxonomy" id="1121316"/>
    <lineage>
        <taxon>Bacteria</taxon>
        <taxon>Bacillati</taxon>
        <taxon>Bacillota</taxon>
        <taxon>Clostridia</taxon>
        <taxon>Eubacteriales</taxon>
        <taxon>Clostridiaceae</taxon>
        <taxon>Clostridium</taxon>
    </lineage>
</organism>
<dbReference type="InterPro" id="IPR004013">
    <property type="entry name" value="PHP_dom"/>
</dbReference>
<gene>
    <name evidence="10" type="ORF">SAMN02745207_01815</name>
</gene>
<dbReference type="GO" id="GO:0000105">
    <property type="term" value="P:L-histidine biosynthetic process"/>
    <property type="evidence" value="ECO:0007669"/>
    <property type="project" value="UniProtKB-UniRule"/>
</dbReference>
<evidence type="ECO:0000256" key="2">
    <source>
        <dbReference type="ARBA" id="ARBA00009152"/>
    </source>
</evidence>
<keyword evidence="6 8" id="KW-0368">Histidine biosynthesis</keyword>
<dbReference type="STRING" id="1121316.SAMN02745207_01815"/>
<evidence type="ECO:0000256" key="7">
    <source>
        <dbReference type="ARBA" id="ARBA00049158"/>
    </source>
</evidence>
<dbReference type="GO" id="GO:0004401">
    <property type="term" value="F:histidinol-phosphatase activity"/>
    <property type="evidence" value="ECO:0007669"/>
    <property type="project" value="UniProtKB-UniRule"/>
</dbReference>
<comment type="catalytic activity">
    <reaction evidence="7 8">
        <text>L-histidinol phosphate + H2O = L-histidinol + phosphate</text>
        <dbReference type="Rhea" id="RHEA:14465"/>
        <dbReference type="ChEBI" id="CHEBI:15377"/>
        <dbReference type="ChEBI" id="CHEBI:43474"/>
        <dbReference type="ChEBI" id="CHEBI:57699"/>
        <dbReference type="ChEBI" id="CHEBI:57980"/>
        <dbReference type="EC" id="3.1.3.15"/>
    </reaction>
</comment>
<evidence type="ECO:0000259" key="9">
    <source>
        <dbReference type="Pfam" id="PF02811"/>
    </source>
</evidence>
<dbReference type="OrthoDB" id="9775255at2"/>
<dbReference type="PANTHER" id="PTHR21039">
    <property type="entry name" value="HISTIDINOL PHOSPHATASE-RELATED"/>
    <property type="match status" value="1"/>
</dbReference>
<name>A0A1M5UM02_9CLOT</name>
<comment type="pathway">
    <text evidence="1 8">Amino-acid biosynthesis; L-histidine biosynthesis; L-histidine from 5-phospho-alpha-D-ribose 1-diphosphate: step 8/9.</text>
</comment>
<keyword evidence="5 8" id="KW-0378">Hydrolase</keyword>